<dbReference type="GO" id="GO:0000018">
    <property type="term" value="P:regulation of DNA recombination"/>
    <property type="evidence" value="ECO:0007669"/>
    <property type="project" value="TreeGrafter"/>
</dbReference>
<sequence>MDKLEEQAFTPCHSQQVLSFGFVSPLGKHSESLVHSAGNFMMVAVKRQERILPAAVVNEEVEERAEAISAKESRKLSRKERLELKDQVTMELLPRAFTRAGVQYAYIDLAEGLLVIDSSSAKRADELIDSLREAVGSLPVIPLTPKNIPLKTMTSWLTSGDLPEGFNLGDECELKALSDEGAIVRCKHQDLQSDEIQSLLGSGLHATRLHLFWKDRLECIVDEKLAVKRLKFTDIVMEQIDSQNIESAPELFDADFALMTMELRGFIQSLIPAFGGENLNAAEERLNTALVAETE</sequence>
<dbReference type="PANTHER" id="PTHR38103:SF1">
    <property type="entry name" value="RECOMBINATION-ASSOCIATED PROTEIN RDGC"/>
    <property type="match status" value="1"/>
</dbReference>
<dbReference type="GO" id="GO:0006310">
    <property type="term" value="P:DNA recombination"/>
    <property type="evidence" value="ECO:0007669"/>
    <property type="project" value="UniProtKB-KW"/>
</dbReference>
<evidence type="ECO:0000256" key="4">
    <source>
        <dbReference type="ARBA" id="ARBA00022490"/>
    </source>
</evidence>
<dbReference type="Pfam" id="PF04381">
    <property type="entry name" value="RdgC"/>
    <property type="match status" value="1"/>
</dbReference>
<evidence type="ECO:0000256" key="1">
    <source>
        <dbReference type="ARBA" id="ARBA00004453"/>
    </source>
</evidence>
<dbReference type="NCBIfam" id="NF001464">
    <property type="entry name" value="PRK00321.1-5"/>
    <property type="match status" value="1"/>
</dbReference>
<comment type="similarity">
    <text evidence="2">Belongs to the RdgC family.</text>
</comment>
<evidence type="ECO:0000256" key="5">
    <source>
        <dbReference type="ARBA" id="ARBA00023172"/>
    </source>
</evidence>
<evidence type="ECO:0000313" key="7">
    <source>
        <dbReference type="Proteomes" id="UP000441399"/>
    </source>
</evidence>
<keyword evidence="7" id="KW-1185">Reference proteome</keyword>
<dbReference type="NCBIfam" id="NF001462">
    <property type="entry name" value="PRK00321.1-3"/>
    <property type="match status" value="1"/>
</dbReference>
<accession>A0A5S9QUH3</accession>
<organism evidence="6 7">
    <name type="scientific">BD1-7 clade bacterium</name>
    <dbReference type="NCBI Taxonomy" id="2029982"/>
    <lineage>
        <taxon>Bacteria</taxon>
        <taxon>Pseudomonadati</taxon>
        <taxon>Pseudomonadota</taxon>
        <taxon>Gammaproteobacteria</taxon>
        <taxon>Cellvibrionales</taxon>
        <taxon>Spongiibacteraceae</taxon>
        <taxon>BD1-7 clade</taxon>
    </lineage>
</organism>
<evidence type="ECO:0000313" key="6">
    <source>
        <dbReference type="EMBL" id="CAA0122061.1"/>
    </source>
</evidence>
<dbReference type="AlphaFoldDB" id="A0A5S9QUH3"/>
<protein>
    <recommendedName>
        <fullName evidence="3">Recombination-associated protein RdgC</fullName>
    </recommendedName>
</protein>
<name>A0A5S9QUH3_9GAMM</name>
<dbReference type="PANTHER" id="PTHR38103">
    <property type="entry name" value="RECOMBINATION-ASSOCIATED PROTEIN RDGC"/>
    <property type="match status" value="1"/>
</dbReference>
<gene>
    <name evidence="6" type="primary">rdgC</name>
    <name evidence="6" type="ORF">OPDIPICF_02542</name>
</gene>
<proteinExistence type="inferred from homology"/>
<keyword evidence="4" id="KW-0963">Cytoplasm</keyword>
<keyword evidence="5" id="KW-0233">DNA recombination</keyword>
<evidence type="ECO:0000256" key="3">
    <source>
        <dbReference type="ARBA" id="ARBA00022296"/>
    </source>
</evidence>
<dbReference type="InterPro" id="IPR007476">
    <property type="entry name" value="RdgC"/>
</dbReference>
<dbReference type="GO" id="GO:0003690">
    <property type="term" value="F:double-stranded DNA binding"/>
    <property type="evidence" value="ECO:0007669"/>
    <property type="project" value="TreeGrafter"/>
</dbReference>
<reference evidence="6 7" key="1">
    <citation type="submission" date="2019-11" db="EMBL/GenBank/DDBJ databases">
        <authorList>
            <person name="Holert J."/>
        </authorList>
    </citation>
    <scope>NUCLEOTIDE SEQUENCE [LARGE SCALE GENOMIC DNA]</scope>
    <source>
        <strain evidence="6">SB11_3</strain>
    </source>
</reference>
<comment type="subcellular location">
    <subcellularLocation>
        <location evidence="1">Cytoplasm</location>
        <location evidence="1">Nucleoid</location>
    </subcellularLocation>
</comment>
<evidence type="ECO:0000256" key="2">
    <source>
        <dbReference type="ARBA" id="ARBA00008657"/>
    </source>
</evidence>
<dbReference type="EMBL" id="CACSIO010000045">
    <property type="protein sequence ID" value="CAA0122061.1"/>
    <property type="molecule type" value="Genomic_DNA"/>
</dbReference>
<dbReference type="Proteomes" id="UP000441399">
    <property type="component" value="Unassembled WGS sequence"/>
</dbReference>
<dbReference type="GO" id="GO:0043590">
    <property type="term" value="C:bacterial nucleoid"/>
    <property type="evidence" value="ECO:0007669"/>
    <property type="project" value="TreeGrafter"/>
</dbReference>